<dbReference type="Proteomes" id="UP000008177">
    <property type="component" value="Unplaced contigs"/>
</dbReference>
<evidence type="ECO:0000313" key="2">
    <source>
        <dbReference type="EMBL" id="CCD55385.1"/>
    </source>
</evidence>
<accession>G2YUT7</accession>
<proteinExistence type="predicted"/>
<reference evidence="3" key="1">
    <citation type="journal article" date="2011" name="PLoS Genet.">
        <title>Genomic analysis of the necrotrophic fungal pathogens Sclerotinia sclerotiorum and Botrytis cinerea.</title>
        <authorList>
            <person name="Amselem J."/>
            <person name="Cuomo C.A."/>
            <person name="van Kan J.A."/>
            <person name="Viaud M."/>
            <person name="Benito E.P."/>
            <person name="Couloux A."/>
            <person name="Coutinho P.M."/>
            <person name="de Vries R.P."/>
            <person name="Dyer P.S."/>
            <person name="Fillinger S."/>
            <person name="Fournier E."/>
            <person name="Gout L."/>
            <person name="Hahn M."/>
            <person name="Kohn L."/>
            <person name="Lapalu N."/>
            <person name="Plummer K.M."/>
            <person name="Pradier J.M."/>
            <person name="Quevillon E."/>
            <person name="Sharon A."/>
            <person name="Simon A."/>
            <person name="ten Have A."/>
            <person name="Tudzynski B."/>
            <person name="Tudzynski P."/>
            <person name="Wincker P."/>
            <person name="Andrew M."/>
            <person name="Anthouard V."/>
            <person name="Beever R.E."/>
            <person name="Beffa R."/>
            <person name="Benoit I."/>
            <person name="Bouzid O."/>
            <person name="Brault B."/>
            <person name="Chen Z."/>
            <person name="Choquer M."/>
            <person name="Collemare J."/>
            <person name="Cotton P."/>
            <person name="Danchin E.G."/>
            <person name="Da Silva C."/>
            <person name="Gautier A."/>
            <person name="Giraud C."/>
            <person name="Giraud T."/>
            <person name="Gonzalez C."/>
            <person name="Grossetete S."/>
            <person name="Guldener U."/>
            <person name="Henrissat B."/>
            <person name="Howlett B.J."/>
            <person name="Kodira C."/>
            <person name="Kretschmer M."/>
            <person name="Lappartient A."/>
            <person name="Leroch M."/>
            <person name="Levis C."/>
            <person name="Mauceli E."/>
            <person name="Neuveglise C."/>
            <person name="Oeser B."/>
            <person name="Pearson M."/>
            <person name="Poulain J."/>
            <person name="Poussereau N."/>
            <person name="Quesneville H."/>
            <person name="Rascle C."/>
            <person name="Schumacher J."/>
            <person name="Segurens B."/>
            <person name="Sexton A."/>
            <person name="Silva E."/>
            <person name="Sirven C."/>
            <person name="Soanes D.M."/>
            <person name="Talbot N.J."/>
            <person name="Templeton M."/>
            <person name="Yandava C."/>
            <person name="Yarden O."/>
            <person name="Zeng Q."/>
            <person name="Rollins J.A."/>
            <person name="Lebrun M.H."/>
            <person name="Dickman M."/>
        </authorList>
    </citation>
    <scope>NUCLEOTIDE SEQUENCE [LARGE SCALE GENOMIC DNA]</scope>
    <source>
        <strain evidence="3">T4</strain>
    </source>
</reference>
<feature type="region of interest" description="Disordered" evidence="1">
    <location>
        <begin position="51"/>
        <end position="82"/>
    </location>
</feature>
<dbReference type="EMBL" id="FQ790354">
    <property type="protein sequence ID" value="CCD55385.1"/>
    <property type="molecule type" value="Genomic_DNA"/>
</dbReference>
<name>G2YUT7_BOTF4</name>
<feature type="compositionally biased region" description="Basic residues" evidence="1">
    <location>
        <begin position="72"/>
        <end position="82"/>
    </location>
</feature>
<dbReference type="InParanoid" id="G2YUT7"/>
<organism evidence="2 3">
    <name type="scientific">Botryotinia fuckeliana (strain T4)</name>
    <name type="common">Noble rot fungus</name>
    <name type="synonym">Botrytis cinerea</name>
    <dbReference type="NCBI Taxonomy" id="999810"/>
    <lineage>
        <taxon>Eukaryota</taxon>
        <taxon>Fungi</taxon>
        <taxon>Dikarya</taxon>
        <taxon>Ascomycota</taxon>
        <taxon>Pezizomycotina</taxon>
        <taxon>Leotiomycetes</taxon>
        <taxon>Helotiales</taxon>
        <taxon>Sclerotiniaceae</taxon>
        <taxon>Botrytis</taxon>
    </lineage>
</organism>
<dbReference type="AlphaFoldDB" id="G2YUT7"/>
<sequence length="82" mass="9094">MSRENPCKSPMKVGKAGLYIKHESARIEERGTRTLAAPSTSTSQMQLKCYNPGNVSNRQTSQLYPSSPVKDKSKKTAKTKIH</sequence>
<dbReference type="HOGENOM" id="CLU_2558056_0_0_1"/>
<protein>
    <submittedName>
        <fullName evidence="2">Uncharacterized protein</fullName>
    </submittedName>
</protein>
<evidence type="ECO:0000313" key="3">
    <source>
        <dbReference type="Proteomes" id="UP000008177"/>
    </source>
</evidence>
<feature type="compositionally biased region" description="Polar residues" evidence="1">
    <location>
        <begin position="53"/>
        <end position="65"/>
    </location>
</feature>
<evidence type="ECO:0000256" key="1">
    <source>
        <dbReference type="SAM" id="MobiDB-lite"/>
    </source>
</evidence>
<gene>
    <name evidence="2" type="ORF">BofuT4_uP157810.1</name>
</gene>